<dbReference type="PANTHER" id="PTHR22617:SF23">
    <property type="entry name" value="CHEMOTAXIS PROTEIN CHEW"/>
    <property type="match status" value="1"/>
</dbReference>
<dbReference type="EMBL" id="VTOW01000007">
    <property type="protein sequence ID" value="NKE73440.1"/>
    <property type="molecule type" value="Genomic_DNA"/>
</dbReference>
<dbReference type="AlphaFoldDB" id="A0A7X6DUB2"/>
<dbReference type="GO" id="GO:0006935">
    <property type="term" value="P:chemotaxis"/>
    <property type="evidence" value="ECO:0007669"/>
    <property type="project" value="InterPro"/>
</dbReference>
<evidence type="ECO:0000313" key="3">
    <source>
        <dbReference type="Proteomes" id="UP000534783"/>
    </source>
</evidence>
<dbReference type="PROSITE" id="PS50851">
    <property type="entry name" value="CHEW"/>
    <property type="match status" value="1"/>
</dbReference>
<dbReference type="InterPro" id="IPR002545">
    <property type="entry name" value="CheW-lke_dom"/>
</dbReference>
<proteinExistence type="predicted"/>
<dbReference type="InterPro" id="IPR039315">
    <property type="entry name" value="CheW"/>
</dbReference>
<comment type="caution">
    <text evidence="2">The sequence shown here is derived from an EMBL/GenBank/DDBJ whole genome shotgun (WGS) entry which is preliminary data.</text>
</comment>
<protein>
    <submittedName>
        <fullName evidence="2">Purine-binding chemotaxis protein CheW</fullName>
    </submittedName>
</protein>
<dbReference type="Proteomes" id="UP000534783">
    <property type="component" value="Unassembled WGS sequence"/>
</dbReference>
<name>A0A7X6DUB2_9BACT</name>
<dbReference type="SMART" id="SM00260">
    <property type="entry name" value="CheW"/>
    <property type="match status" value="1"/>
</dbReference>
<evidence type="ECO:0000313" key="2">
    <source>
        <dbReference type="EMBL" id="NKE73440.1"/>
    </source>
</evidence>
<dbReference type="Pfam" id="PF01584">
    <property type="entry name" value="CheW"/>
    <property type="match status" value="1"/>
</dbReference>
<organism evidence="2 3">
    <name type="scientific">Candidatus Manganitrophus noduliformans</name>
    <dbReference type="NCBI Taxonomy" id="2606439"/>
    <lineage>
        <taxon>Bacteria</taxon>
        <taxon>Pseudomonadati</taxon>
        <taxon>Nitrospirota</taxon>
        <taxon>Nitrospiria</taxon>
        <taxon>Candidatus Troglogloeales</taxon>
        <taxon>Candidatus Manganitrophaceae</taxon>
        <taxon>Candidatus Manganitrophus</taxon>
    </lineage>
</organism>
<sequence>MIFTEDDQSVKRLNQFLGFSLEENQYALRLSVVDRTVRVVEVTPLPKGPEIVCGIVNVHGVILPVVNIRKRFGLPERAIHLSDQLIIAHTPSRPVALIVDAVSGVVERREQEQIAAEKIVPGLEYIEGVVKFKDGMILIHDLNKFLSWEEERALNEAMKKI</sequence>
<dbReference type="InterPro" id="IPR036061">
    <property type="entry name" value="CheW-like_dom_sf"/>
</dbReference>
<dbReference type="Gene3D" id="2.40.50.180">
    <property type="entry name" value="CheA-289, Domain 4"/>
    <property type="match status" value="1"/>
</dbReference>
<dbReference type="GO" id="GO:0005829">
    <property type="term" value="C:cytosol"/>
    <property type="evidence" value="ECO:0007669"/>
    <property type="project" value="TreeGrafter"/>
</dbReference>
<accession>A0A7X6DUB2</accession>
<dbReference type="SUPFAM" id="SSF50341">
    <property type="entry name" value="CheW-like"/>
    <property type="match status" value="1"/>
</dbReference>
<keyword evidence="3" id="KW-1185">Reference proteome</keyword>
<dbReference type="GO" id="GO:0007165">
    <property type="term" value="P:signal transduction"/>
    <property type="evidence" value="ECO:0007669"/>
    <property type="project" value="InterPro"/>
</dbReference>
<dbReference type="PANTHER" id="PTHR22617">
    <property type="entry name" value="CHEMOTAXIS SENSOR HISTIDINE KINASE-RELATED"/>
    <property type="match status" value="1"/>
</dbReference>
<reference evidence="2 3" key="1">
    <citation type="journal article" date="2020" name="Nature">
        <title>Bacterial chemolithoautotrophy via manganese oxidation.</title>
        <authorList>
            <person name="Yu H."/>
            <person name="Leadbetter J.R."/>
        </authorList>
    </citation>
    <scope>NUCLEOTIDE SEQUENCE [LARGE SCALE GENOMIC DNA]</scope>
    <source>
        <strain evidence="2 3">Mn-1</strain>
    </source>
</reference>
<evidence type="ECO:0000259" key="1">
    <source>
        <dbReference type="PROSITE" id="PS50851"/>
    </source>
</evidence>
<dbReference type="Gene3D" id="2.30.30.40">
    <property type="entry name" value="SH3 Domains"/>
    <property type="match status" value="1"/>
</dbReference>
<gene>
    <name evidence="2" type="ORF">MNODULE_22020</name>
</gene>
<feature type="domain" description="CheW-like" evidence="1">
    <location>
        <begin position="13"/>
        <end position="151"/>
    </location>
</feature>